<dbReference type="RefSeq" id="WP_125551322.1">
    <property type="nucleotide sequence ID" value="NZ_JBHSSL010000018.1"/>
</dbReference>
<accession>A0ABW1R953</accession>
<keyword evidence="3" id="KW-1185">Reference proteome</keyword>
<organism evidence="2 3">
    <name type="scientific">Loigolactobacillus jiayinensis</name>
    <dbReference type="NCBI Taxonomy" id="2486016"/>
    <lineage>
        <taxon>Bacteria</taxon>
        <taxon>Bacillati</taxon>
        <taxon>Bacillota</taxon>
        <taxon>Bacilli</taxon>
        <taxon>Lactobacillales</taxon>
        <taxon>Lactobacillaceae</taxon>
        <taxon>Loigolactobacillus</taxon>
    </lineage>
</organism>
<sequence length="63" mass="7100">MSKDEQKHVQADSDTEVKNKAERKLSRVQQAELNIQRYAEAGPTTVITNEQELSALWAAKDEA</sequence>
<dbReference type="EMBL" id="JBHSSL010000018">
    <property type="protein sequence ID" value="MFC6169406.1"/>
    <property type="molecule type" value="Genomic_DNA"/>
</dbReference>
<evidence type="ECO:0000313" key="2">
    <source>
        <dbReference type="EMBL" id="MFC6169406.1"/>
    </source>
</evidence>
<name>A0ABW1R953_9LACO</name>
<dbReference type="Proteomes" id="UP001596289">
    <property type="component" value="Unassembled WGS sequence"/>
</dbReference>
<proteinExistence type="predicted"/>
<protein>
    <submittedName>
        <fullName evidence="2">Uncharacterized protein</fullName>
    </submittedName>
</protein>
<feature type="region of interest" description="Disordered" evidence="1">
    <location>
        <begin position="1"/>
        <end position="24"/>
    </location>
</feature>
<gene>
    <name evidence="2" type="ORF">ACFQGP_02295</name>
</gene>
<evidence type="ECO:0000256" key="1">
    <source>
        <dbReference type="SAM" id="MobiDB-lite"/>
    </source>
</evidence>
<evidence type="ECO:0000313" key="3">
    <source>
        <dbReference type="Proteomes" id="UP001596289"/>
    </source>
</evidence>
<comment type="caution">
    <text evidence="2">The sequence shown here is derived from an EMBL/GenBank/DDBJ whole genome shotgun (WGS) entry which is preliminary data.</text>
</comment>
<reference evidence="3" key="1">
    <citation type="journal article" date="2019" name="Int. J. Syst. Evol. Microbiol.">
        <title>The Global Catalogue of Microorganisms (GCM) 10K type strain sequencing project: providing services to taxonomists for standard genome sequencing and annotation.</title>
        <authorList>
            <consortium name="The Broad Institute Genomics Platform"/>
            <consortium name="The Broad Institute Genome Sequencing Center for Infectious Disease"/>
            <person name="Wu L."/>
            <person name="Ma J."/>
        </authorList>
    </citation>
    <scope>NUCLEOTIDE SEQUENCE [LARGE SCALE GENOMIC DNA]</scope>
    <source>
        <strain evidence="3">CCM 8904</strain>
    </source>
</reference>